<dbReference type="Pfam" id="PF13883">
    <property type="entry name" value="CREG_beta-barrel"/>
    <property type="match status" value="1"/>
</dbReference>
<accession>A0AAD7UIW1</accession>
<dbReference type="Gene3D" id="2.30.110.10">
    <property type="entry name" value="Electron Transport, Fmn-binding Protein, Chain A"/>
    <property type="match status" value="1"/>
</dbReference>
<reference evidence="2" key="1">
    <citation type="submission" date="2023-01" db="EMBL/GenBank/DDBJ databases">
        <title>Metagenome sequencing of chrysophaentin producing Chrysophaeum taylorii.</title>
        <authorList>
            <person name="Davison J."/>
            <person name="Bewley C."/>
        </authorList>
    </citation>
    <scope>NUCLEOTIDE SEQUENCE</scope>
    <source>
        <strain evidence="2">NIES-1699</strain>
    </source>
</reference>
<protein>
    <recommendedName>
        <fullName evidence="1">CREG-like beta-barrel domain-containing protein</fullName>
    </recommendedName>
</protein>
<gene>
    <name evidence="2" type="ORF">CTAYLR_007295</name>
</gene>
<evidence type="ECO:0000259" key="1">
    <source>
        <dbReference type="Pfam" id="PF13883"/>
    </source>
</evidence>
<dbReference type="EMBL" id="JAQMWT010000200">
    <property type="protein sequence ID" value="KAJ8607681.1"/>
    <property type="molecule type" value="Genomic_DNA"/>
</dbReference>
<dbReference type="SUPFAM" id="SSF50475">
    <property type="entry name" value="FMN-binding split barrel"/>
    <property type="match status" value="1"/>
</dbReference>
<proteinExistence type="predicted"/>
<dbReference type="PANTHER" id="PTHR13343:SF17">
    <property type="entry name" value="CELLULAR REPRESSOR OF E1A-STIMULATED GENES, ISOFORM A"/>
    <property type="match status" value="1"/>
</dbReference>
<dbReference type="Proteomes" id="UP001230188">
    <property type="component" value="Unassembled WGS sequence"/>
</dbReference>
<evidence type="ECO:0000313" key="2">
    <source>
        <dbReference type="EMBL" id="KAJ8607681.1"/>
    </source>
</evidence>
<dbReference type="GO" id="GO:0005615">
    <property type="term" value="C:extracellular space"/>
    <property type="evidence" value="ECO:0007669"/>
    <property type="project" value="TreeGrafter"/>
</dbReference>
<dbReference type="InterPro" id="IPR012349">
    <property type="entry name" value="Split_barrel_FMN-bd"/>
</dbReference>
<evidence type="ECO:0000313" key="3">
    <source>
        <dbReference type="Proteomes" id="UP001230188"/>
    </source>
</evidence>
<keyword evidence="3" id="KW-1185">Reference proteome</keyword>
<sequence>MLLWLIASASANPRPPFWEKASYARWMTGNHSWGIMSTISTMDTILGSPFGNPVSYADNYTGVPYMCVSGLDQSIIDLQTDSRMSLTISEAVSRTSACKPSSYGDPENPPCARLSLTGTFANVTGDEWDTAAAALKAKHPAMENWGCFGGSGIPDHGFYVAKLQVDQAWLIDIYGGASVLTADDYFGVDGLLSM</sequence>
<dbReference type="PANTHER" id="PTHR13343">
    <property type="entry name" value="CREG1 PROTEIN"/>
    <property type="match status" value="1"/>
</dbReference>
<dbReference type="InterPro" id="IPR055343">
    <property type="entry name" value="CREG_beta-barrel"/>
</dbReference>
<name>A0AAD7UIW1_9STRA</name>
<comment type="caution">
    <text evidence="2">The sequence shown here is derived from an EMBL/GenBank/DDBJ whole genome shotgun (WGS) entry which is preliminary data.</text>
</comment>
<organism evidence="2 3">
    <name type="scientific">Chrysophaeum taylorii</name>
    <dbReference type="NCBI Taxonomy" id="2483200"/>
    <lineage>
        <taxon>Eukaryota</taxon>
        <taxon>Sar</taxon>
        <taxon>Stramenopiles</taxon>
        <taxon>Ochrophyta</taxon>
        <taxon>Pelagophyceae</taxon>
        <taxon>Pelagomonadales</taxon>
        <taxon>Pelagomonadaceae</taxon>
        <taxon>Chrysophaeum</taxon>
    </lineage>
</organism>
<feature type="domain" description="CREG-like beta-barrel" evidence="1">
    <location>
        <begin position="18"/>
        <end position="186"/>
    </location>
</feature>
<dbReference type="AlphaFoldDB" id="A0AAD7UIW1"/>
<dbReference type="GO" id="GO:0005737">
    <property type="term" value="C:cytoplasm"/>
    <property type="evidence" value="ECO:0007669"/>
    <property type="project" value="UniProtKB-ARBA"/>
</dbReference>